<comment type="caution">
    <text evidence="2">The sequence shown here is derived from an EMBL/GenBank/DDBJ whole genome shotgun (WGS) entry which is preliminary data.</text>
</comment>
<dbReference type="Proteomes" id="UP001595833">
    <property type="component" value="Unassembled WGS sequence"/>
</dbReference>
<dbReference type="SUPFAM" id="SSF56601">
    <property type="entry name" value="beta-lactamase/transpeptidase-like"/>
    <property type="match status" value="1"/>
</dbReference>
<dbReference type="GO" id="GO:0016787">
    <property type="term" value="F:hydrolase activity"/>
    <property type="evidence" value="ECO:0007669"/>
    <property type="project" value="UniProtKB-KW"/>
</dbReference>
<dbReference type="InterPro" id="IPR001466">
    <property type="entry name" value="Beta-lactam-related"/>
</dbReference>
<proteinExistence type="predicted"/>
<accession>A0ABV9YCJ9</accession>
<evidence type="ECO:0000313" key="2">
    <source>
        <dbReference type="EMBL" id="MFC5059938.1"/>
    </source>
</evidence>
<dbReference type="Pfam" id="PF00144">
    <property type="entry name" value="Beta-lactamase"/>
    <property type="match status" value="1"/>
</dbReference>
<protein>
    <submittedName>
        <fullName evidence="2">Serine hydrolase domain-containing protein</fullName>
        <ecNumber evidence="2">3.-.-.-</ecNumber>
    </submittedName>
</protein>
<feature type="domain" description="Beta-lactamase-related" evidence="1">
    <location>
        <begin position="21"/>
        <end position="319"/>
    </location>
</feature>
<dbReference type="PANTHER" id="PTHR46825:SF7">
    <property type="entry name" value="D-ALANYL-D-ALANINE CARBOXYPEPTIDASE"/>
    <property type="match status" value="1"/>
</dbReference>
<keyword evidence="3" id="KW-1185">Reference proteome</keyword>
<dbReference type="RefSeq" id="WP_344042412.1">
    <property type="nucleotide sequence ID" value="NZ_BAAAKE010000034.1"/>
</dbReference>
<reference evidence="3" key="1">
    <citation type="journal article" date="2019" name="Int. J. Syst. Evol. Microbiol.">
        <title>The Global Catalogue of Microorganisms (GCM) 10K type strain sequencing project: providing services to taxonomists for standard genome sequencing and annotation.</title>
        <authorList>
            <consortium name="The Broad Institute Genomics Platform"/>
            <consortium name="The Broad Institute Genome Sequencing Center for Infectious Disease"/>
            <person name="Wu L."/>
            <person name="Ma J."/>
        </authorList>
    </citation>
    <scope>NUCLEOTIDE SEQUENCE [LARGE SCALE GENOMIC DNA]</scope>
    <source>
        <strain evidence="3">KCTC 12848</strain>
    </source>
</reference>
<dbReference type="EMBL" id="JBHSJB010000050">
    <property type="protein sequence ID" value="MFC5059938.1"/>
    <property type="molecule type" value="Genomic_DNA"/>
</dbReference>
<dbReference type="InterPro" id="IPR012338">
    <property type="entry name" value="Beta-lactam/transpept-like"/>
</dbReference>
<dbReference type="InterPro" id="IPR050491">
    <property type="entry name" value="AmpC-like"/>
</dbReference>
<dbReference type="EC" id="3.-.-.-" evidence="2"/>
<dbReference type="PANTHER" id="PTHR46825">
    <property type="entry name" value="D-ALANYL-D-ALANINE-CARBOXYPEPTIDASE/ENDOPEPTIDASE AMPH"/>
    <property type="match status" value="1"/>
</dbReference>
<name>A0ABV9YCJ9_9PSEU</name>
<sequence>MTAIGAPDLDELIRPLLSGAPHSTGTTVAAVRGERTTLRVSGFTAHDRTQPITPETRFEIGSITKTFTALLLAEMVRRGEVRYDDPVDDYLPPGWRLRRPAPITLEHLATHTSGLPQLPLAAMPRVLPTLFTNTYQALGPDQVRAGLALARLRSAPGSQFRYSNIGVGLLGWLLAEAADLPFEHLLDRRVLRPLGLTSTSGTPSPQAVGHWRGRPLPPWHIPGLPAAGLLRSTVHDMLTYLTAHLTPDATPLASALADTTRPRIPLTDTADLCLVWFRRVRPGHDLLFHSGGTCGFTAFVGFSPQSGTALVALTNAGGTLRGSFIQRSYETLRAIAAIK</sequence>
<organism evidence="2 3">
    <name type="scientific">Saccharothrix xinjiangensis</name>
    <dbReference type="NCBI Taxonomy" id="204798"/>
    <lineage>
        <taxon>Bacteria</taxon>
        <taxon>Bacillati</taxon>
        <taxon>Actinomycetota</taxon>
        <taxon>Actinomycetes</taxon>
        <taxon>Pseudonocardiales</taxon>
        <taxon>Pseudonocardiaceae</taxon>
        <taxon>Saccharothrix</taxon>
    </lineage>
</organism>
<dbReference type="Gene3D" id="3.40.710.10">
    <property type="entry name" value="DD-peptidase/beta-lactamase superfamily"/>
    <property type="match status" value="1"/>
</dbReference>
<evidence type="ECO:0000313" key="3">
    <source>
        <dbReference type="Proteomes" id="UP001595833"/>
    </source>
</evidence>
<evidence type="ECO:0000259" key="1">
    <source>
        <dbReference type="Pfam" id="PF00144"/>
    </source>
</evidence>
<keyword evidence="2" id="KW-0378">Hydrolase</keyword>
<gene>
    <name evidence="2" type="ORF">ACFPFM_40020</name>
</gene>